<sequence>MAETVPFNRAINHVAISCTDLEALVAWYQRNLGFQVIGRIRHFSRETTPEAFTQIFISYPKTMRELKFAILTSGNGVGLEVFQFIDPAPVKRDEEFEFARIGFFHICVTDPNPEALLAKVIADGGKQIGGWMDYSRYGLLGHRGVYMQDPWGNVVECMSISVERVCSAGGAIAFLLQKQEQESKAAASK</sequence>
<dbReference type="GO" id="GO:0046491">
    <property type="term" value="P:L-methylmalonyl-CoA metabolic process"/>
    <property type="evidence" value="ECO:0007669"/>
    <property type="project" value="TreeGrafter"/>
</dbReference>
<dbReference type="EMBL" id="LVYI01000035">
    <property type="protein sequence ID" value="OAP53726.1"/>
    <property type="molecule type" value="Genomic_DNA"/>
</dbReference>
<name>A0A178Z2T6_9EURO</name>
<dbReference type="SUPFAM" id="SSF54593">
    <property type="entry name" value="Glyoxalase/Bleomycin resistance protein/Dihydroxybiphenyl dioxygenase"/>
    <property type="match status" value="1"/>
</dbReference>
<dbReference type="GO" id="GO:0046872">
    <property type="term" value="F:metal ion binding"/>
    <property type="evidence" value="ECO:0007669"/>
    <property type="project" value="UniProtKB-KW"/>
</dbReference>
<keyword evidence="1" id="KW-0479">Metal-binding</keyword>
<proteinExistence type="predicted"/>
<feature type="domain" description="VOC" evidence="2">
    <location>
        <begin position="10"/>
        <end position="160"/>
    </location>
</feature>
<keyword evidence="4" id="KW-1185">Reference proteome</keyword>
<dbReference type="PANTHER" id="PTHR43048:SF6">
    <property type="entry name" value="BLR8189 PROTEIN"/>
    <property type="match status" value="1"/>
</dbReference>
<dbReference type="OrthoDB" id="16820at2759"/>
<accession>A0A178Z2T6</accession>
<dbReference type="AlphaFoldDB" id="A0A178Z2T6"/>
<organism evidence="3 4">
    <name type="scientific">Fonsecaea erecta</name>
    <dbReference type="NCBI Taxonomy" id="1367422"/>
    <lineage>
        <taxon>Eukaryota</taxon>
        <taxon>Fungi</taxon>
        <taxon>Dikarya</taxon>
        <taxon>Ascomycota</taxon>
        <taxon>Pezizomycotina</taxon>
        <taxon>Eurotiomycetes</taxon>
        <taxon>Chaetothyriomycetidae</taxon>
        <taxon>Chaetothyriales</taxon>
        <taxon>Herpotrichiellaceae</taxon>
        <taxon>Fonsecaea</taxon>
    </lineage>
</organism>
<dbReference type="InterPro" id="IPR004360">
    <property type="entry name" value="Glyas_Fos-R_dOase_dom"/>
</dbReference>
<dbReference type="Proteomes" id="UP000078343">
    <property type="component" value="Unassembled WGS sequence"/>
</dbReference>
<evidence type="ECO:0000313" key="3">
    <source>
        <dbReference type="EMBL" id="OAP53726.1"/>
    </source>
</evidence>
<evidence type="ECO:0000256" key="1">
    <source>
        <dbReference type="ARBA" id="ARBA00022723"/>
    </source>
</evidence>
<evidence type="ECO:0000313" key="4">
    <source>
        <dbReference type="Proteomes" id="UP000078343"/>
    </source>
</evidence>
<dbReference type="PANTHER" id="PTHR43048">
    <property type="entry name" value="METHYLMALONYL-COA EPIMERASE"/>
    <property type="match status" value="1"/>
</dbReference>
<reference evidence="3 4" key="1">
    <citation type="submission" date="2016-04" db="EMBL/GenBank/DDBJ databases">
        <title>Draft genome of Fonsecaea erecta CBS 125763.</title>
        <authorList>
            <person name="Weiss V.A."/>
            <person name="Vicente V.A."/>
            <person name="Raittz R.T."/>
            <person name="Moreno L.F."/>
            <person name="De Souza E.M."/>
            <person name="Pedrosa F.O."/>
            <person name="Steffens M.B."/>
            <person name="Faoro H."/>
            <person name="Tadra-Sfeir M.Z."/>
            <person name="Najafzadeh M.J."/>
            <person name="Felipe M.S."/>
            <person name="Teixeira M."/>
            <person name="Sun J."/>
            <person name="Xi L."/>
            <person name="Gomes R."/>
            <person name="De Azevedo C.M."/>
            <person name="Salgado C.G."/>
            <person name="Da Silva M.B."/>
            <person name="Nascimento M.F."/>
            <person name="Queiroz-Telles F."/>
            <person name="Attili D.S."/>
            <person name="Gorbushina A."/>
        </authorList>
    </citation>
    <scope>NUCLEOTIDE SEQUENCE [LARGE SCALE GENOMIC DNA]</scope>
    <source>
        <strain evidence="3 4">CBS 125763</strain>
    </source>
</reference>
<dbReference type="InterPro" id="IPR037523">
    <property type="entry name" value="VOC_core"/>
</dbReference>
<evidence type="ECO:0000259" key="2">
    <source>
        <dbReference type="PROSITE" id="PS51819"/>
    </source>
</evidence>
<dbReference type="InterPro" id="IPR051785">
    <property type="entry name" value="MMCE/EMCE_epimerase"/>
</dbReference>
<protein>
    <recommendedName>
        <fullName evidence="2">VOC domain-containing protein</fullName>
    </recommendedName>
</protein>
<dbReference type="InterPro" id="IPR029068">
    <property type="entry name" value="Glyas_Bleomycin-R_OHBP_Dase"/>
</dbReference>
<comment type="caution">
    <text evidence="3">The sequence shown here is derived from an EMBL/GenBank/DDBJ whole genome shotgun (WGS) entry which is preliminary data.</text>
</comment>
<dbReference type="GO" id="GO:0004493">
    <property type="term" value="F:methylmalonyl-CoA epimerase activity"/>
    <property type="evidence" value="ECO:0007669"/>
    <property type="project" value="TreeGrafter"/>
</dbReference>
<dbReference type="PROSITE" id="PS51819">
    <property type="entry name" value="VOC"/>
    <property type="match status" value="1"/>
</dbReference>
<dbReference type="RefSeq" id="XP_018687093.1">
    <property type="nucleotide sequence ID" value="XM_018843579.1"/>
</dbReference>
<dbReference type="GeneID" id="30016263"/>
<dbReference type="Pfam" id="PF00903">
    <property type="entry name" value="Glyoxalase"/>
    <property type="match status" value="1"/>
</dbReference>
<dbReference type="Gene3D" id="3.10.180.10">
    <property type="entry name" value="2,3-Dihydroxybiphenyl 1,2-Dioxygenase, domain 1"/>
    <property type="match status" value="1"/>
</dbReference>
<gene>
    <name evidence="3" type="ORF">AYL99_12098</name>
</gene>